<dbReference type="OrthoDB" id="6353266at2"/>
<dbReference type="Pfam" id="PF13503">
    <property type="entry name" value="DUF4123"/>
    <property type="match status" value="1"/>
</dbReference>
<feature type="domain" description="DUF4123" evidence="1">
    <location>
        <begin position="18"/>
        <end position="131"/>
    </location>
</feature>
<evidence type="ECO:0000313" key="3">
    <source>
        <dbReference type="Proteomes" id="UP000317901"/>
    </source>
</evidence>
<dbReference type="Proteomes" id="UP000317901">
    <property type="component" value="Unassembled WGS sequence"/>
</dbReference>
<organism evidence="2 3">
    <name type="scientific">Pseudomonas saxonica</name>
    <dbReference type="NCBI Taxonomy" id="2600598"/>
    <lineage>
        <taxon>Bacteria</taxon>
        <taxon>Pseudomonadati</taxon>
        <taxon>Pseudomonadota</taxon>
        <taxon>Gammaproteobacteria</taxon>
        <taxon>Pseudomonadales</taxon>
        <taxon>Pseudomonadaceae</taxon>
        <taxon>Pseudomonas</taxon>
    </lineage>
</organism>
<proteinExistence type="predicted"/>
<gene>
    <name evidence="2" type="ORF">FJD37_23670</name>
</gene>
<name>A0A5C5PV41_9PSED</name>
<evidence type="ECO:0000313" key="2">
    <source>
        <dbReference type="EMBL" id="TWR77812.1"/>
    </source>
</evidence>
<evidence type="ECO:0000259" key="1">
    <source>
        <dbReference type="Pfam" id="PF13503"/>
    </source>
</evidence>
<reference evidence="2 3" key="1">
    <citation type="submission" date="2019-06" db="EMBL/GenBank/DDBJ databases">
        <title>Pseudomonas bimorpha sp. nov. isolated from bovine raw milk and skim milk concentrate.</title>
        <authorList>
            <person name="Hofmann K."/>
            <person name="Huptas C."/>
            <person name="Doll E."/>
            <person name="Scherer S."/>
            <person name="Wenning M."/>
        </authorList>
    </citation>
    <scope>NUCLEOTIDE SEQUENCE [LARGE SCALE GENOMIC DNA]</scope>
    <source>
        <strain evidence="2 3">DSM 108990</strain>
    </source>
</reference>
<dbReference type="EMBL" id="VFIP01000095">
    <property type="protein sequence ID" value="TWR77812.1"/>
    <property type="molecule type" value="Genomic_DNA"/>
</dbReference>
<sequence length="295" mass="33086">MSTLEKLPDDLPWQTHAYLLLDGVSVNNLQAKITEWYGTPEIQLLYATTPLASCNEISPCLITLNGPNTPGLGHYLAHSGEEWGYLIYSQASAFDVIRHLRLLLNAQYQPQGLNVWLRIADPSVMHTVLRHAIDTRKPEVFGPMERVVLPDVVCNGWHQHARPEGTVRALPDGPYGVCEAQQAKLDDVSFRGVIKELEKHLRNTFPDAGAGLPPEARWQWIHEFANQAYHAGYTSEQDIWRYTTLGLMLGNEVLQRHPDIAALITQPSELPASLRLEKAVALAFSRFQTLGSKRP</sequence>
<accession>A0A5C5PV41</accession>
<dbReference type="InterPro" id="IPR025391">
    <property type="entry name" value="DUF4123"/>
</dbReference>
<dbReference type="RefSeq" id="WP_146427798.1">
    <property type="nucleotide sequence ID" value="NZ_VFIP01000095.1"/>
</dbReference>
<dbReference type="AlphaFoldDB" id="A0A5C5PV41"/>
<comment type="caution">
    <text evidence="2">The sequence shown here is derived from an EMBL/GenBank/DDBJ whole genome shotgun (WGS) entry which is preliminary data.</text>
</comment>
<protein>
    <submittedName>
        <fullName evidence="2">DUF4123 domain-containing protein</fullName>
    </submittedName>
</protein>